<comment type="caution">
    <text evidence="1">The sequence shown here is derived from an EMBL/GenBank/DDBJ whole genome shotgun (WGS) entry which is preliminary data.</text>
</comment>
<gene>
    <name evidence="1" type="ORF">GCM10011394_19390</name>
</gene>
<evidence type="ECO:0000313" key="2">
    <source>
        <dbReference type="Proteomes" id="UP000599009"/>
    </source>
</evidence>
<evidence type="ECO:0000313" key="1">
    <source>
        <dbReference type="EMBL" id="GGK10069.1"/>
    </source>
</evidence>
<reference evidence="2" key="1">
    <citation type="journal article" date="2019" name="Int. J. Syst. Evol. Microbiol.">
        <title>The Global Catalogue of Microorganisms (GCM) 10K type strain sequencing project: providing services to taxonomists for standard genome sequencing and annotation.</title>
        <authorList>
            <consortium name="The Broad Institute Genomics Platform"/>
            <consortium name="The Broad Institute Genome Sequencing Center for Infectious Disease"/>
            <person name="Wu L."/>
            <person name="Ma J."/>
        </authorList>
    </citation>
    <scope>NUCLEOTIDE SEQUENCE [LARGE SCALE GENOMIC DNA]</scope>
    <source>
        <strain evidence="2">CGMCC 1.8985</strain>
    </source>
</reference>
<dbReference type="EMBL" id="BMME01000001">
    <property type="protein sequence ID" value="GGK10069.1"/>
    <property type="molecule type" value="Genomic_DNA"/>
</dbReference>
<proteinExistence type="predicted"/>
<sequence>MEAIAARTVALWTEVARVLVPIIGQRGMSALYERALHLAAAQHRWLGQARGEDGELPVFSSLARAASEQAVDDAIASVTTLFETFDRLLVTLIGASLTERLLKPIWDVPSAGPIRQDTAP</sequence>
<accession>A0ABQ2EFH4</accession>
<dbReference type="Proteomes" id="UP000599009">
    <property type="component" value="Unassembled WGS sequence"/>
</dbReference>
<name>A0ABQ2EFH4_9GAMM</name>
<protein>
    <submittedName>
        <fullName evidence="1">Uncharacterized protein</fullName>
    </submittedName>
</protein>
<organism evidence="1 2">
    <name type="scientific">Luteimonas terricola</name>
    <dbReference type="NCBI Taxonomy" id="645597"/>
    <lineage>
        <taxon>Bacteria</taxon>
        <taxon>Pseudomonadati</taxon>
        <taxon>Pseudomonadota</taxon>
        <taxon>Gammaproteobacteria</taxon>
        <taxon>Lysobacterales</taxon>
        <taxon>Lysobacteraceae</taxon>
        <taxon>Luteimonas</taxon>
    </lineage>
</organism>
<keyword evidence="2" id="KW-1185">Reference proteome</keyword>